<feature type="active site" evidence="6">
    <location>
        <position position="76"/>
    </location>
</feature>
<evidence type="ECO:0000259" key="9">
    <source>
        <dbReference type="PROSITE" id="PS51767"/>
    </source>
</evidence>
<accession>A0AAI8VF91</accession>
<sequence length="502" mass="52387">MKLLQPLLAVSALATGVRASQKVVPVPFSRQAERRTGLRRRAGTFSQELNNNLTGGGYYAQVTVGTPPQPVNLILDTGSSDVWVLDSRANLCNSEALQLYYGDCLATYDPSQSSTYSLVSDDSFSIQYVDGSGAEGNYIKDNLSIGGANITALQMGLAENSTINSGLLGVGFSANVAATKQYPNIIDMFMQQDLIASEAYSLYLDDLHAETGTILFGGLDTAKFIGELKAVPIQPDAETGTYSSFTVALSSFTTTADNGTVANYTRAAAIPVILDSGTTLTYLPSSIADRVFDAFGAYDDTSSGGTGLVYVDCGYLSDSKNLTFDFQFGGTDGPLIRVPIDEMILDNVDSYTGLGLQVPDDLPFDNACSFGLQANQGYYLLGDTFLRSAYVVYDLSNKTIAMAPANLNSTDTHVVEITKESGIPLLSGVASQVTAEQTATGLPGISGNSALPTVTVTSTGSPSASSTGNAAARAVPAPNWEAAAVATIAAGFGLVGAGLILL</sequence>
<gene>
    <name evidence="10" type="ORF">KHLLAP_LOCUS4346</name>
</gene>
<evidence type="ECO:0000256" key="7">
    <source>
        <dbReference type="RuleBase" id="RU000454"/>
    </source>
</evidence>
<dbReference type="InterPro" id="IPR001969">
    <property type="entry name" value="Aspartic_peptidase_AS"/>
</dbReference>
<protein>
    <submittedName>
        <fullName evidence="10">Uu.00g112720.m01.CDS01</fullName>
    </submittedName>
</protein>
<keyword evidence="4 7" id="KW-0064">Aspartyl protease</keyword>
<keyword evidence="5 7" id="KW-0378">Hydrolase</keyword>
<dbReference type="PRINTS" id="PR00792">
    <property type="entry name" value="PEPSIN"/>
</dbReference>
<evidence type="ECO:0000256" key="8">
    <source>
        <dbReference type="SAM" id="SignalP"/>
    </source>
</evidence>
<dbReference type="Gene3D" id="2.40.70.10">
    <property type="entry name" value="Acid Proteases"/>
    <property type="match status" value="2"/>
</dbReference>
<dbReference type="PROSITE" id="PS00141">
    <property type="entry name" value="ASP_PROTEASE"/>
    <property type="match status" value="2"/>
</dbReference>
<dbReference type="PANTHER" id="PTHR47966">
    <property type="entry name" value="BETA-SITE APP-CLEAVING ENZYME, ISOFORM A-RELATED"/>
    <property type="match status" value="1"/>
</dbReference>
<comment type="similarity">
    <text evidence="1 7">Belongs to the peptidase A1 family.</text>
</comment>
<dbReference type="InterPro" id="IPR033121">
    <property type="entry name" value="PEPTIDASE_A1"/>
</dbReference>
<dbReference type="SUPFAM" id="SSF50630">
    <property type="entry name" value="Acid proteases"/>
    <property type="match status" value="1"/>
</dbReference>
<comment type="caution">
    <text evidence="10">The sequence shown here is derived from an EMBL/GenBank/DDBJ whole genome shotgun (WGS) entry which is preliminary data.</text>
</comment>
<dbReference type="InterPro" id="IPR001461">
    <property type="entry name" value="Aspartic_peptidase_A1"/>
</dbReference>
<dbReference type="InterPro" id="IPR021109">
    <property type="entry name" value="Peptidase_aspartic_dom_sf"/>
</dbReference>
<name>A0AAI8VF91_9PEZI</name>
<dbReference type="PANTHER" id="PTHR47966:SF65">
    <property type="entry name" value="ASPARTIC-TYPE ENDOPEPTIDASE"/>
    <property type="match status" value="1"/>
</dbReference>
<evidence type="ECO:0000256" key="6">
    <source>
        <dbReference type="PIRSR" id="PIRSR601461-1"/>
    </source>
</evidence>
<keyword evidence="3 8" id="KW-0732">Signal</keyword>
<dbReference type="InterPro" id="IPR033876">
    <property type="entry name" value="SAP-like"/>
</dbReference>
<feature type="domain" description="Peptidase A1" evidence="9">
    <location>
        <begin position="58"/>
        <end position="403"/>
    </location>
</feature>
<dbReference type="Proteomes" id="UP001295740">
    <property type="component" value="Unassembled WGS sequence"/>
</dbReference>
<evidence type="ECO:0000256" key="2">
    <source>
        <dbReference type="ARBA" id="ARBA00022670"/>
    </source>
</evidence>
<evidence type="ECO:0000256" key="4">
    <source>
        <dbReference type="ARBA" id="ARBA00022750"/>
    </source>
</evidence>
<feature type="chain" id="PRO_5042500422" evidence="8">
    <location>
        <begin position="20"/>
        <end position="502"/>
    </location>
</feature>
<evidence type="ECO:0000313" key="10">
    <source>
        <dbReference type="EMBL" id="CAJ2503878.1"/>
    </source>
</evidence>
<keyword evidence="11" id="KW-1185">Reference proteome</keyword>
<dbReference type="AlphaFoldDB" id="A0AAI8VF91"/>
<evidence type="ECO:0000313" key="11">
    <source>
        <dbReference type="Proteomes" id="UP001295740"/>
    </source>
</evidence>
<keyword evidence="2 7" id="KW-0645">Protease</keyword>
<feature type="active site" evidence="6">
    <location>
        <position position="275"/>
    </location>
</feature>
<dbReference type="Pfam" id="PF00026">
    <property type="entry name" value="Asp"/>
    <property type="match status" value="1"/>
</dbReference>
<dbReference type="GO" id="GO:0004190">
    <property type="term" value="F:aspartic-type endopeptidase activity"/>
    <property type="evidence" value="ECO:0007669"/>
    <property type="project" value="UniProtKB-KW"/>
</dbReference>
<reference evidence="10" key="1">
    <citation type="submission" date="2023-10" db="EMBL/GenBank/DDBJ databases">
        <authorList>
            <person name="Hackl T."/>
        </authorList>
    </citation>
    <scope>NUCLEOTIDE SEQUENCE</scope>
</reference>
<evidence type="ECO:0000256" key="5">
    <source>
        <dbReference type="ARBA" id="ARBA00022801"/>
    </source>
</evidence>
<organism evidence="10 11">
    <name type="scientific">Anthostomella pinea</name>
    <dbReference type="NCBI Taxonomy" id="933095"/>
    <lineage>
        <taxon>Eukaryota</taxon>
        <taxon>Fungi</taxon>
        <taxon>Dikarya</taxon>
        <taxon>Ascomycota</taxon>
        <taxon>Pezizomycotina</taxon>
        <taxon>Sordariomycetes</taxon>
        <taxon>Xylariomycetidae</taxon>
        <taxon>Xylariales</taxon>
        <taxon>Xylariaceae</taxon>
        <taxon>Anthostomella</taxon>
    </lineage>
</organism>
<evidence type="ECO:0000256" key="1">
    <source>
        <dbReference type="ARBA" id="ARBA00007447"/>
    </source>
</evidence>
<proteinExistence type="inferred from homology"/>
<dbReference type="GO" id="GO:0006508">
    <property type="term" value="P:proteolysis"/>
    <property type="evidence" value="ECO:0007669"/>
    <property type="project" value="UniProtKB-KW"/>
</dbReference>
<dbReference type="EMBL" id="CAUWAG010000006">
    <property type="protein sequence ID" value="CAJ2503878.1"/>
    <property type="molecule type" value="Genomic_DNA"/>
</dbReference>
<evidence type="ECO:0000256" key="3">
    <source>
        <dbReference type="ARBA" id="ARBA00022729"/>
    </source>
</evidence>
<dbReference type="CDD" id="cd05474">
    <property type="entry name" value="SAP_like"/>
    <property type="match status" value="1"/>
</dbReference>
<dbReference type="PROSITE" id="PS51767">
    <property type="entry name" value="PEPTIDASE_A1"/>
    <property type="match status" value="1"/>
</dbReference>
<feature type="signal peptide" evidence="8">
    <location>
        <begin position="1"/>
        <end position="19"/>
    </location>
</feature>